<evidence type="ECO:0000256" key="11">
    <source>
        <dbReference type="SAM" id="MobiDB-lite"/>
    </source>
</evidence>
<feature type="region of interest" description="Disordered" evidence="11">
    <location>
        <begin position="575"/>
        <end position="631"/>
    </location>
</feature>
<evidence type="ECO:0000256" key="3">
    <source>
        <dbReference type="ARBA" id="ARBA00009352"/>
    </source>
</evidence>
<dbReference type="InterPro" id="IPR038253">
    <property type="entry name" value="SRP68_N_sf"/>
</dbReference>
<dbReference type="PANTHER" id="PTHR12860:SF0">
    <property type="entry name" value="SIGNAL RECOGNITION PARTICLE SUBUNIT SRP68"/>
    <property type="match status" value="1"/>
</dbReference>
<evidence type="ECO:0000256" key="7">
    <source>
        <dbReference type="ARBA" id="ARBA00023242"/>
    </source>
</evidence>
<evidence type="ECO:0000313" key="12">
    <source>
        <dbReference type="EMBL" id="TDL15845.1"/>
    </source>
</evidence>
<feature type="region of interest" description="Disordered" evidence="11">
    <location>
        <begin position="296"/>
        <end position="323"/>
    </location>
</feature>
<evidence type="ECO:0000256" key="5">
    <source>
        <dbReference type="ARBA" id="ARBA00022884"/>
    </source>
</evidence>
<comment type="subcellular location">
    <subcellularLocation>
        <location evidence="1 10">Cytoplasm</location>
    </subcellularLocation>
    <subcellularLocation>
        <location evidence="2">Nucleus</location>
        <location evidence="2">Nucleolus</location>
    </subcellularLocation>
</comment>
<keyword evidence="8 10" id="KW-0687">Ribonucleoprotein</keyword>
<evidence type="ECO:0000256" key="9">
    <source>
        <dbReference type="ARBA" id="ARBA00029498"/>
    </source>
</evidence>
<comment type="similarity">
    <text evidence="3 10">Belongs to the SRP68 family.</text>
</comment>
<protein>
    <recommendedName>
        <fullName evidence="9 10">Signal recognition particle subunit SRP68</fullName>
        <shortName evidence="10">SRP68</shortName>
    </recommendedName>
</protein>
<evidence type="ECO:0000256" key="4">
    <source>
        <dbReference type="ARBA" id="ARBA00022490"/>
    </source>
</evidence>
<dbReference type="PIRSF" id="PIRSF038995">
    <property type="entry name" value="SRP68"/>
    <property type="match status" value="1"/>
</dbReference>
<keyword evidence="4 10" id="KW-0963">Cytoplasm</keyword>
<dbReference type="AlphaFoldDB" id="A0A4Y7PKT8"/>
<dbReference type="VEuPathDB" id="FungiDB:BD410DRAFT_795986"/>
<dbReference type="OrthoDB" id="10255118at2759"/>
<dbReference type="Gene3D" id="1.10.3450.40">
    <property type="entry name" value="Signal recognition particle, SRP68 subunit, RNA-binding domain"/>
    <property type="match status" value="1"/>
</dbReference>
<evidence type="ECO:0000313" key="13">
    <source>
        <dbReference type="Proteomes" id="UP000294933"/>
    </source>
</evidence>
<keyword evidence="7" id="KW-0539">Nucleus</keyword>
<dbReference type="CDD" id="cd15481">
    <property type="entry name" value="SRP68-RBD"/>
    <property type="match status" value="1"/>
</dbReference>
<dbReference type="GO" id="GO:0005730">
    <property type="term" value="C:nucleolus"/>
    <property type="evidence" value="ECO:0007669"/>
    <property type="project" value="UniProtKB-SubCell"/>
</dbReference>
<keyword evidence="6 10" id="KW-0733">Signal recognition particle</keyword>
<sequence length="631" mass="70755">MSKGDSGSNGANFRALRLANEHRNAYGLRYNDHNRYRNHCANKTHRLRSTLKMTHGKGRDFKKLPPLTLENIKDGHLQLLLFESERAWSYSQELYASSLQPTNSAKAATLRHSATGRFRRSVHWSTQLLSHCQSLYSAKQLSAENLLEVTTYTLILNGRFLRFRDEFEDALDQLCVARDLLDSLEDNAQTSRDQALATLFSDEISPEIRYCAHELGHTKSYDVDDIVKEISPRRRTELVVGYEDLVGKLKAEMLGDKSKEGRKLLKPILWERKEIPVRNPELVDILLKVQEAESRLEESQSKPNSSLTQTKAGKQGKSQRSRNGVAAYDGVLSALSDADDVARKLLEAQQASGSANAIVPGTRDIHFLHAYIVYQLLSRRIQRDLTLVSALVSVSSQKQTGSKVVKQQEEGHDVRINPAVVKLLDTVLQSLTQMRTLNVVDESPDLANAVEARVAFTKTRRCIYLSRSYAAVKKYPEALSLTQRAQLYLREASSLHSADVDPITSGTPPFYSLTTTTFSSLEESLTSDETQFKREWFAYNGGATSAERDPSKKPLFFDIALNYVQLDVDRLQERTGKRKVASQPAAKAPAQEHKIGTAKAKVEEERVATPEPKQAPRGGLSSLLGGWWGRQ</sequence>
<evidence type="ECO:0000256" key="2">
    <source>
        <dbReference type="ARBA" id="ARBA00004604"/>
    </source>
</evidence>
<dbReference type="GO" id="GO:0030942">
    <property type="term" value="F:endoplasmic reticulum signal peptide binding"/>
    <property type="evidence" value="ECO:0007669"/>
    <property type="project" value="InterPro"/>
</dbReference>
<evidence type="ECO:0000256" key="6">
    <source>
        <dbReference type="ARBA" id="ARBA00023135"/>
    </source>
</evidence>
<feature type="compositionally biased region" description="Polar residues" evidence="11">
    <location>
        <begin position="301"/>
        <end position="322"/>
    </location>
</feature>
<organism evidence="12 13">
    <name type="scientific">Rickenella mellea</name>
    <dbReference type="NCBI Taxonomy" id="50990"/>
    <lineage>
        <taxon>Eukaryota</taxon>
        <taxon>Fungi</taxon>
        <taxon>Dikarya</taxon>
        <taxon>Basidiomycota</taxon>
        <taxon>Agaricomycotina</taxon>
        <taxon>Agaricomycetes</taxon>
        <taxon>Hymenochaetales</taxon>
        <taxon>Rickenellaceae</taxon>
        <taxon>Rickenella</taxon>
    </lineage>
</organism>
<feature type="compositionally biased region" description="Basic and acidic residues" evidence="11">
    <location>
        <begin position="590"/>
        <end position="608"/>
    </location>
</feature>
<dbReference type="GO" id="GO:0005047">
    <property type="term" value="F:signal recognition particle binding"/>
    <property type="evidence" value="ECO:0007669"/>
    <property type="project" value="InterPro"/>
</dbReference>
<gene>
    <name evidence="12" type="ORF">BD410DRAFT_795986</name>
</gene>
<name>A0A4Y7PKT8_9AGAM</name>
<keyword evidence="13" id="KW-1185">Reference proteome</keyword>
<comment type="function">
    <text evidence="10">Component of the signal recognition particle (SRP) complex, a ribonucleoprotein complex that mediates the cotranslational targeting of secretory and membrane proteins to the endoplasmic reticulum (ER). The SRP complex interacts with the signal sequence in nascent secretory and membrane proteins and directs them to the membrane of the ER.</text>
</comment>
<evidence type="ECO:0000256" key="10">
    <source>
        <dbReference type="PIRNR" id="PIRNR038995"/>
    </source>
</evidence>
<dbReference type="GO" id="GO:0005786">
    <property type="term" value="C:signal recognition particle, endoplasmic reticulum targeting"/>
    <property type="evidence" value="ECO:0007669"/>
    <property type="project" value="UniProtKB-KW"/>
</dbReference>
<evidence type="ECO:0000256" key="1">
    <source>
        <dbReference type="ARBA" id="ARBA00004496"/>
    </source>
</evidence>
<dbReference type="GO" id="GO:0008312">
    <property type="term" value="F:7S RNA binding"/>
    <property type="evidence" value="ECO:0007669"/>
    <property type="project" value="InterPro"/>
</dbReference>
<evidence type="ECO:0000256" key="8">
    <source>
        <dbReference type="ARBA" id="ARBA00023274"/>
    </source>
</evidence>
<dbReference type="Proteomes" id="UP000294933">
    <property type="component" value="Unassembled WGS sequence"/>
</dbReference>
<keyword evidence="5 10" id="KW-0694">RNA-binding</keyword>
<dbReference type="InterPro" id="IPR026258">
    <property type="entry name" value="SRP68"/>
</dbReference>
<dbReference type="STRING" id="50990.A0A4Y7PKT8"/>
<dbReference type="InterPro" id="IPR034652">
    <property type="entry name" value="SRP68-RBD"/>
</dbReference>
<accession>A0A4Y7PKT8</accession>
<dbReference type="GO" id="GO:0006614">
    <property type="term" value="P:SRP-dependent cotranslational protein targeting to membrane"/>
    <property type="evidence" value="ECO:0007669"/>
    <property type="project" value="InterPro"/>
</dbReference>
<dbReference type="EMBL" id="ML170260">
    <property type="protein sequence ID" value="TDL15845.1"/>
    <property type="molecule type" value="Genomic_DNA"/>
</dbReference>
<dbReference type="PANTHER" id="PTHR12860">
    <property type="entry name" value="SIGNAL RECOGNITION PARTICLE 68 KDA PROTEIN"/>
    <property type="match status" value="1"/>
</dbReference>
<proteinExistence type="inferred from homology"/>
<reference evidence="12 13" key="1">
    <citation type="submission" date="2018-06" db="EMBL/GenBank/DDBJ databases">
        <title>A transcriptomic atlas of mushroom development highlights an independent origin of complex multicellularity.</title>
        <authorList>
            <consortium name="DOE Joint Genome Institute"/>
            <person name="Krizsan K."/>
            <person name="Almasi E."/>
            <person name="Merenyi Z."/>
            <person name="Sahu N."/>
            <person name="Viragh M."/>
            <person name="Koszo T."/>
            <person name="Mondo S."/>
            <person name="Kiss B."/>
            <person name="Balint B."/>
            <person name="Kues U."/>
            <person name="Barry K."/>
            <person name="Hegedus J.C."/>
            <person name="Henrissat B."/>
            <person name="Johnson J."/>
            <person name="Lipzen A."/>
            <person name="Ohm R."/>
            <person name="Nagy I."/>
            <person name="Pangilinan J."/>
            <person name="Yan J."/>
            <person name="Xiong Y."/>
            <person name="Grigoriev I.V."/>
            <person name="Hibbett D.S."/>
            <person name="Nagy L.G."/>
        </authorList>
    </citation>
    <scope>NUCLEOTIDE SEQUENCE [LARGE SCALE GENOMIC DNA]</scope>
    <source>
        <strain evidence="12 13">SZMC22713</strain>
    </source>
</reference>
<dbReference type="Pfam" id="PF16969">
    <property type="entry name" value="SRP68"/>
    <property type="match status" value="1"/>
</dbReference>